<comment type="subcellular location">
    <subcellularLocation>
        <location evidence="6">Cytoplasm</location>
    </subcellularLocation>
</comment>
<name>A0ABV0BDN2_9SPHN</name>
<evidence type="ECO:0000256" key="1">
    <source>
        <dbReference type="ARBA" id="ARBA00009998"/>
    </source>
</evidence>
<gene>
    <name evidence="6" type="primary">xseB</name>
    <name evidence="7" type="ORF">TPR58_17530</name>
</gene>
<dbReference type="SUPFAM" id="SSF116842">
    <property type="entry name" value="XseB-like"/>
    <property type="match status" value="1"/>
</dbReference>
<keyword evidence="4 6" id="KW-0378">Hydrolase</keyword>
<dbReference type="InterPro" id="IPR037004">
    <property type="entry name" value="Exonuc_VII_ssu_sf"/>
</dbReference>
<sequence length="81" mass="8903">MAEDAQIAGLSFEEALKELERIVSRLESGEAALQEAIDLYERGDQLRRKCAERLDAAQARIEAIRLDSEGRPAATQPFSAG</sequence>
<evidence type="ECO:0000256" key="2">
    <source>
        <dbReference type="ARBA" id="ARBA00022490"/>
    </source>
</evidence>
<dbReference type="NCBIfam" id="TIGR01280">
    <property type="entry name" value="xseB"/>
    <property type="match status" value="1"/>
</dbReference>
<dbReference type="InterPro" id="IPR003761">
    <property type="entry name" value="Exonuc_VII_S"/>
</dbReference>
<evidence type="ECO:0000313" key="7">
    <source>
        <dbReference type="EMBL" id="MEN3748981.1"/>
    </source>
</evidence>
<dbReference type="Pfam" id="PF02609">
    <property type="entry name" value="Exonuc_VII_S"/>
    <property type="match status" value="1"/>
</dbReference>
<comment type="similarity">
    <text evidence="1 6">Belongs to the XseB family.</text>
</comment>
<keyword evidence="2 6" id="KW-0963">Cytoplasm</keyword>
<dbReference type="Gene3D" id="1.10.287.1040">
    <property type="entry name" value="Exonuclease VII, small subunit"/>
    <property type="match status" value="1"/>
</dbReference>
<dbReference type="PANTHER" id="PTHR34137:SF1">
    <property type="entry name" value="EXODEOXYRIBONUCLEASE 7 SMALL SUBUNIT"/>
    <property type="match status" value="1"/>
</dbReference>
<comment type="subunit">
    <text evidence="6">Heterooligomer composed of large and small subunits.</text>
</comment>
<dbReference type="GO" id="GO:0008855">
    <property type="term" value="F:exodeoxyribonuclease VII activity"/>
    <property type="evidence" value="ECO:0007669"/>
    <property type="project" value="UniProtKB-EC"/>
</dbReference>
<evidence type="ECO:0000256" key="5">
    <source>
        <dbReference type="ARBA" id="ARBA00022839"/>
    </source>
</evidence>
<proteinExistence type="inferred from homology"/>
<keyword evidence="5 6" id="KW-0269">Exonuclease</keyword>
<evidence type="ECO:0000256" key="6">
    <source>
        <dbReference type="HAMAP-Rule" id="MF_00337"/>
    </source>
</evidence>
<evidence type="ECO:0000256" key="4">
    <source>
        <dbReference type="ARBA" id="ARBA00022801"/>
    </source>
</evidence>
<comment type="function">
    <text evidence="6">Bidirectionally degrades single-stranded DNA into large acid-insoluble oligonucleotides, which are then degraded further into small acid-soluble oligonucleotides.</text>
</comment>
<dbReference type="EMBL" id="JBDIZK010000011">
    <property type="protein sequence ID" value="MEN3748981.1"/>
    <property type="molecule type" value="Genomic_DNA"/>
</dbReference>
<dbReference type="RefSeq" id="WP_110152387.1">
    <property type="nucleotide sequence ID" value="NZ_JBDIZK010000011.1"/>
</dbReference>
<organism evidence="7 8">
    <name type="scientific">Sphingomonas rustica</name>
    <dbReference type="NCBI Taxonomy" id="3103142"/>
    <lineage>
        <taxon>Bacteria</taxon>
        <taxon>Pseudomonadati</taxon>
        <taxon>Pseudomonadota</taxon>
        <taxon>Alphaproteobacteria</taxon>
        <taxon>Sphingomonadales</taxon>
        <taxon>Sphingomonadaceae</taxon>
        <taxon>Sphingomonas</taxon>
    </lineage>
</organism>
<dbReference type="HAMAP" id="MF_00337">
    <property type="entry name" value="Exonuc_7_S"/>
    <property type="match status" value="1"/>
</dbReference>
<dbReference type="PANTHER" id="PTHR34137">
    <property type="entry name" value="EXODEOXYRIBONUCLEASE 7 SMALL SUBUNIT"/>
    <property type="match status" value="1"/>
</dbReference>
<comment type="caution">
    <text evidence="7">The sequence shown here is derived from an EMBL/GenBank/DDBJ whole genome shotgun (WGS) entry which is preliminary data.</text>
</comment>
<accession>A0ABV0BDN2</accession>
<dbReference type="NCBIfam" id="NF002139">
    <property type="entry name" value="PRK00977.1-3"/>
    <property type="match status" value="1"/>
</dbReference>
<evidence type="ECO:0000313" key="8">
    <source>
        <dbReference type="Proteomes" id="UP001427805"/>
    </source>
</evidence>
<dbReference type="Proteomes" id="UP001427805">
    <property type="component" value="Unassembled WGS sequence"/>
</dbReference>
<reference evidence="7 8" key="1">
    <citation type="submission" date="2024-05" db="EMBL/GenBank/DDBJ databases">
        <title>Sphingomonas sp. HF-S3 16S ribosomal RNA gene Genome sequencing and assembly.</title>
        <authorList>
            <person name="Lee H."/>
        </authorList>
    </citation>
    <scope>NUCLEOTIDE SEQUENCE [LARGE SCALE GENOMIC DNA]</scope>
    <source>
        <strain evidence="7 8">HF-S3</strain>
    </source>
</reference>
<keyword evidence="8" id="KW-1185">Reference proteome</keyword>
<protein>
    <recommendedName>
        <fullName evidence="6">Exodeoxyribonuclease 7 small subunit</fullName>
        <ecNumber evidence="6">3.1.11.6</ecNumber>
    </recommendedName>
    <alternativeName>
        <fullName evidence="6">Exodeoxyribonuclease VII small subunit</fullName>
        <shortName evidence="6">Exonuclease VII small subunit</shortName>
    </alternativeName>
</protein>
<keyword evidence="3 6" id="KW-0540">Nuclease</keyword>
<dbReference type="EC" id="3.1.11.6" evidence="6"/>
<comment type="catalytic activity">
    <reaction evidence="6">
        <text>Exonucleolytic cleavage in either 5'- to 3'- or 3'- to 5'-direction to yield nucleoside 5'-phosphates.</text>
        <dbReference type="EC" id="3.1.11.6"/>
    </reaction>
</comment>
<evidence type="ECO:0000256" key="3">
    <source>
        <dbReference type="ARBA" id="ARBA00022722"/>
    </source>
</evidence>